<dbReference type="AlphaFoldDB" id="A0AAE1U2E1"/>
<organism evidence="2 3">
    <name type="scientific">Petrolisthes manimaculis</name>
    <dbReference type="NCBI Taxonomy" id="1843537"/>
    <lineage>
        <taxon>Eukaryota</taxon>
        <taxon>Metazoa</taxon>
        <taxon>Ecdysozoa</taxon>
        <taxon>Arthropoda</taxon>
        <taxon>Crustacea</taxon>
        <taxon>Multicrustacea</taxon>
        <taxon>Malacostraca</taxon>
        <taxon>Eumalacostraca</taxon>
        <taxon>Eucarida</taxon>
        <taxon>Decapoda</taxon>
        <taxon>Pleocyemata</taxon>
        <taxon>Anomura</taxon>
        <taxon>Galatheoidea</taxon>
        <taxon>Porcellanidae</taxon>
        <taxon>Petrolisthes</taxon>
    </lineage>
</organism>
<evidence type="ECO:0000313" key="3">
    <source>
        <dbReference type="Proteomes" id="UP001292094"/>
    </source>
</evidence>
<comment type="caution">
    <text evidence="2">The sequence shown here is derived from an EMBL/GenBank/DDBJ whole genome shotgun (WGS) entry which is preliminary data.</text>
</comment>
<protein>
    <submittedName>
        <fullName evidence="2">Uncharacterized protein</fullName>
    </submittedName>
</protein>
<reference evidence="2" key="1">
    <citation type="submission" date="2023-11" db="EMBL/GenBank/DDBJ databases">
        <title>Genome assemblies of two species of porcelain crab, Petrolisthes cinctipes and Petrolisthes manimaculis (Anomura: Porcellanidae).</title>
        <authorList>
            <person name="Angst P."/>
        </authorList>
    </citation>
    <scope>NUCLEOTIDE SEQUENCE</scope>
    <source>
        <strain evidence="2">PB745_02</strain>
        <tissue evidence="2">Gill</tissue>
    </source>
</reference>
<feature type="region of interest" description="Disordered" evidence="1">
    <location>
        <begin position="1"/>
        <end position="35"/>
    </location>
</feature>
<dbReference type="EMBL" id="JAWZYT010002543">
    <property type="protein sequence ID" value="KAK4303710.1"/>
    <property type="molecule type" value="Genomic_DNA"/>
</dbReference>
<name>A0AAE1U2E1_9EUCA</name>
<dbReference type="Proteomes" id="UP001292094">
    <property type="component" value="Unassembled WGS sequence"/>
</dbReference>
<feature type="compositionally biased region" description="Basic and acidic residues" evidence="1">
    <location>
        <begin position="92"/>
        <end position="107"/>
    </location>
</feature>
<keyword evidence="3" id="KW-1185">Reference proteome</keyword>
<accession>A0AAE1U2E1</accession>
<evidence type="ECO:0000256" key="1">
    <source>
        <dbReference type="SAM" id="MobiDB-lite"/>
    </source>
</evidence>
<gene>
    <name evidence="2" type="ORF">Pmani_024301</name>
</gene>
<proteinExistence type="predicted"/>
<sequence length="142" mass="15822">MCGGDHNECEDGSGWHARQHVMETRDKQSNTTKTKGMTNKRTYYCLLSQLLSTTIASRKLLLIRCVTLSTEESLVTKVSGMEFPKQVWQEEGEGHRKQTSREVKGERSGGASLCLSHGVREWAPNTTVLAKQFTPKTGPVPL</sequence>
<feature type="region of interest" description="Disordered" evidence="1">
    <location>
        <begin position="88"/>
        <end position="110"/>
    </location>
</feature>
<evidence type="ECO:0000313" key="2">
    <source>
        <dbReference type="EMBL" id="KAK4303710.1"/>
    </source>
</evidence>